<evidence type="ECO:0000313" key="1">
    <source>
        <dbReference type="EMBL" id="EGQ26191.1"/>
    </source>
</evidence>
<proteinExistence type="predicted"/>
<dbReference type="InterPro" id="IPR025833">
    <property type="entry name" value="GDYXXLXY"/>
</dbReference>
<dbReference type="Pfam" id="PF14345">
    <property type="entry name" value="GDYXXLXY"/>
    <property type="match status" value="1"/>
</dbReference>
<dbReference type="EMBL" id="AFPZ01000056">
    <property type="protein sequence ID" value="EGQ26191.1"/>
    <property type="molecule type" value="Genomic_DNA"/>
</dbReference>
<gene>
    <name evidence="1" type="ORF">HMPREF9372_1864</name>
</gene>
<evidence type="ECO:0000313" key="2">
    <source>
        <dbReference type="Proteomes" id="UP000005316"/>
    </source>
</evidence>
<reference evidence="1 2" key="1">
    <citation type="submission" date="2011-04" db="EMBL/GenBank/DDBJ databases">
        <authorList>
            <person name="Muzny D."/>
            <person name="Qin X."/>
            <person name="Deng J."/>
            <person name="Jiang H."/>
            <person name="Liu Y."/>
            <person name="Qu J."/>
            <person name="Song X.-Z."/>
            <person name="Zhang L."/>
            <person name="Thornton R."/>
            <person name="Coyle M."/>
            <person name="Francisco L."/>
            <person name="Jackson L."/>
            <person name="Javaid M."/>
            <person name="Korchina V."/>
            <person name="Kovar C."/>
            <person name="Mata R."/>
            <person name="Mathew T."/>
            <person name="Ngo R."/>
            <person name="Nguyen L."/>
            <person name="Nguyen N."/>
            <person name="Okwuonu G."/>
            <person name="Ongeri F."/>
            <person name="Pham C."/>
            <person name="Simmons D."/>
            <person name="Wilczek-Boney K."/>
            <person name="Hale W."/>
            <person name="Jakkamsetti A."/>
            <person name="Pham P."/>
            <person name="Ruth R."/>
            <person name="San Lucas F."/>
            <person name="Warren J."/>
            <person name="Zhang J."/>
            <person name="Zhao Z."/>
            <person name="Zhou C."/>
            <person name="Zhu D."/>
            <person name="Lee S."/>
            <person name="Bess C."/>
            <person name="Blankenburg K."/>
            <person name="Forbes L."/>
            <person name="Fu Q."/>
            <person name="Gubbala S."/>
            <person name="Hirani K."/>
            <person name="Jayaseelan J.C."/>
            <person name="Lara F."/>
            <person name="Munidasa M."/>
            <person name="Palculict T."/>
            <person name="Patil S."/>
            <person name="Pu L.-L."/>
            <person name="Saada N."/>
            <person name="Tang L."/>
            <person name="Weissenberger G."/>
            <person name="Zhu Y."/>
            <person name="Hemphill L."/>
            <person name="Shang Y."/>
            <person name="Youmans B."/>
            <person name="Ayvaz T."/>
            <person name="Ross M."/>
            <person name="Santibanez J."/>
            <person name="Aqrawi P."/>
            <person name="Gross S."/>
            <person name="Joshi V."/>
            <person name="Fowler G."/>
            <person name="Nazareth L."/>
            <person name="Reid J."/>
            <person name="Worley K."/>
            <person name="Petrosino J."/>
            <person name="Highlander S."/>
            <person name="Gibbs R."/>
        </authorList>
    </citation>
    <scope>NUCLEOTIDE SEQUENCE [LARGE SCALE GENOMIC DNA]</scope>
    <source>
        <strain evidence="1 2">2681</strain>
    </source>
</reference>
<accession>F9DST3</accession>
<dbReference type="RefSeq" id="WP_009498501.1">
    <property type="nucleotide sequence ID" value="NZ_GL982999.1"/>
</dbReference>
<dbReference type="Proteomes" id="UP000005316">
    <property type="component" value="Unassembled WGS sequence"/>
</dbReference>
<dbReference type="HOGENOM" id="CLU_3073637_0_0_9"/>
<protein>
    <submittedName>
        <fullName evidence="1">Uncharacterized protein</fullName>
    </submittedName>
</protein>
<name>F9DST3_9BACL</name>
<comment type="caution">
    <text evidence="1">The sequence shown here is derived from an EMBL/GenBank/DDBJ whole genome shotgun (WGS) entry which is preliminary data.</text>
</comment>
<feature type="non-terminal residue" evidence="1">
    <location>
        <position position="53"/>
    </location>
</feature>
<organism evidence="1 2">
    <name type="scientific">Sporosarcina newyorkensis 2681</name>
    <dbReference type="NCBI Taxonomy" id="1027292"/>
    <lineage>
        <taxon>Bacteria</taxon>
        <taxon>Bacillati</taxon>
        <taxon>Bacillota</taxon>
        <taxon>Bacilli</taxon>
        <taxon>Bacillales</taxon>
        <taxon>Caryophanaceae</taxon>
        <taxon>Sporosarcina</taxon>
    </lineage>
</organism>
<sequence>MAFIAPLVVLLSMTWKPLWTLNVGTPILLETVPVDPRDILYGDLNYSYPNTKS</sequence>
<dbReference type="AlphaFoldDB" id="F9DST3"/>